<name>A0A1S3I6G6_LINAN</name>
<evidence type="ECO:0000313" key="10">
    <source>
        <dbReference type="Proteomes" id="UP000085678"/>
    </source>
</evidence>
<keyword evidence="8" id="KW-0378">Hydrolase</keyword>
<comment type="subcellular location">
    <subcellularLocation>
        <location evidence="1 8">Secreted</location>
    </subcellularLocation>
</comment>
<proteinExistence type="inferred from homology"/>
<feature type="disulfide bond" evidence="6">
    <location>
        <begin position="73"/>
        <end position="129"/>
    </location>
</feature>
<dbReference type="Gene3D" id="1.20.90.10">
    <property type="entry name" value="Phospholipase A2 domain"/>
    <property type="match status" value="1"/>
</dbReference>
<keyword evidence="5" id="KW-0479">Metal-binding</keyword>
<dbReference type="GO" id="GO:0050482">
    <property type="term" value="P:arachidonate secretion"/>
    <property type="evidence" value="ECO:0007669"/>
    <property type="project" value="InterPro"/>
</dbReference>
<evidence type="ECO:0000256" key="4">
    <source>
        <dbReference type="PIRSR" id="PIRSR601211-1"/>
    </source>
</evidence>
<keyword evidence="10" id="KW-1185">Reference proteome</keyword>
<protein>
    <recommendedName>
        <fullName evidence="8">Phospholipase A2</fullName>
        <ecNumber evidence="8">3.1.1.4</ecNumber>
    </recommendedName>
</protein>
<feature type="binding site" evidence="5">
    <location>
        <position position="61"/>
    </location>
    <ligand>
        <name>Ca(2+)</name>
        <dbReference type="ChEBI" id="CHEBI:29108"/>
    </ligand>
</feature>
<dbReference type="InParanoid" id="A0A1S3I6G6"/>
<dbReference type="STRING" id="7574.A0A1S3I6G6"/>
<keyword evidence="8" id="KW-0443">Lipid metabolism</keyword>
<dbReference type="SUPFAM" id="SSF48619">
    <property type="entry name" value="Phospholipase A2, PLA2"/>
    <property type="match status" value="1"/>
</dbReference>
<dbReference type="Pfam" id="PF00068">
    <property type="entry name" value="Phospholip_A2_1"/>
    <property type="match status" value="1"/>
</dbReference>
<evidence type="ECO:0000256" key="3">
    <source>
        <dbReference type="ARBA" id="ARBA00023157"/>
    </source>
</evidence>
<dbReference type="InterPro" id="IPR001211">
    <property type="entry name" value="PLA2"/>
</dbReference>
<comment type="catalytic activity">
    <reaction evidence="8">
        <text>a 1,2-diacyl-sn-glycero-3-phosphocholine + H2O = a 1-acyl-sn-glycero-3-phosphocholine + a fatty acid + H(+)</text>
        <dbReference type="Rhea" id="RHEA:15801"/>
        <dbReference type="ChEBI" id="CHEBI:15377"/>
        <dbReference type="ChEBI" id="CHEBI:15378"/>
        <dbReference type="ChEBI" id="CHEBI:28868"/>
        <dbReference type="ChEBI" id="CHEBI:57643"/>
        <dbReference type="ChEBI" id="CHEBI:58168"/>
        <dbReference type="EC" id="3.1.1.4"/>
    </reaction>
</comment>
<keyword evidence="8" id="KW-0732">Signal</keyword>
<dbReference type="AlphaFoldDB" id="A0A1S3I6G6"/>
<evidence type="ECO:0000256" key="2">
    <source>
        <dbReference type="ARBA" id="ARBA00022525"/>
    </source>
</evidence>
<sequence length="146" mass="16860">MMKTTLILFILAACAVIACVCEDNVHSREKRNFFQFGRMIKRRTGRSALDYNGYGCWCGLGGKGTPKDGVDRCCRAHDYCYDRLIKSGCRSPVWNSYRYTLRWGIYCYRGGNDRCELGGCRCDRTAAYCFARNTYHNKYKNWKGSC</sequence>
<dbReference type="GeneID" id="106161399"/>
<feature type="disulfide bond" evidence="6">
    <location>
        <begin position="107"/>
        <end position="120"/>
    </location>
</feature>
<dbReference type="GO" id="GO:0005509">
    <property type="term" value="F:calcium ion binding"/>
    <property type="evidence" value="ECO:0007669"/>
    <property type="project" value="InterPro"/>
</dbReference>
<comment type="similarity">
    <text evidence="7">Belongs to the phospholipase A2 family.</text>
</comment>
<dbReference type="EC" id="3.1.1.4" evidence="8"/>
<evidence type="ECO:0000256" key="7">
    <source>
        <dbReference type="RuleBase" id="RU003654"/>
    </source>
</evidence>
<dbReference type="RefSeq" id="XP_013393798.1">
    <property type="nucleotide sequence ID" value="XM_013538344.1"/>
</dbReference>
<dbReference type="InterPro" id="IPR036444">
    <property type="entry name" value="PLipase_A2_dom_sf"/>
</dbReference>
<evidence type="ECO:0000259" key="9">
    <source>
        <dbReference type="SMART" id="SM00085"/>
    </source>
</evidence>
<evidence type="ECO:0000256" key="5">
    <source>
        <dbReference type="PIRSR" id="PIRSR601211-2"/>
    </source>
</evidence>
<evidence type="ECO:0000256" key="1">
    <source>
        <dbReference type="ARBA" id="ARBA00004613"/>
    </source>
</evidence>
<dbReference type="GO" id="GO:0016042">
    <property type="term" value="P:lipid catabolic process"/>
    <property type="evidence" value="ECO:0007669"/>
    <property type="project" value="InterPro"/>
</dbReference>
<dbReference type="InterPro" id="IPR016090">
    <property type="entry name" value="PLA2-like_dom"/>
</dbReference>
<dbReference type="PANTHER" id="PTHR11716">
    <property type="entry name" value="PHOSPHOLIPASE A2 FAMILY MEMBER"/>
    <property type="match status" value="1"/>
</dbReference>
<evidence type="ECO:0000313" key="11">
    <source>
        <dbReference type="RefSeq" id="XP_013393798.1"/>
    </source>
</evidence>
<feature type="active site" evidence="4">
    <location>
        <position position="77"/>
    </location>
</feature>
<dbReference type="SMART" id="SM00085">
    <property type="entry name" value="PA2c"/>
    <property type="match status" value="1"/>
</dbReference>
<dbReference type="Proteomes" id="UP000085678">
    <property type="component" value="Unplaced"/>
</dbReference>
<evidence type="ECO:0000256" key="8">
    <source>
        <dbReference type="RuleBase" id="RU361236"/>
    </source>
</evidence>
<feature type="active site" evidence="4">
    <location>
        <position position="123"/>
    </location>
</feature>
<comment type="cofactor">
    <cofactor evidence="5">
        <name>Ca(2+)</name>
        <dbReference type="ChEBI" id="CHEBI:29108"/>
    </cofactor>
    <text evidence="5">Binds 1 Ca(2+) ion per subunit.</text>
</comment>
<feature type="chain" id="PRO_5010004485" description="Phospholipase A2" evidence="8">
    <location>
        <begin position="22"/>
        <end position="146"/>
    </location>
</feature>
<feature type="disulfide bond" evidence="6">
    <location>
        <begin position="80"/>
        <end position="122"/>
    </location>
</feature>
<feature type="signal peptide" evidence="8">
    <location>
        <begin position="1"/>
        <end position="21"/>
    </location>
</feature>
<dbReference type="PRINTS" id="PR00389">
    <property type="entry name" value="PHPHLIPASEA2"/>
</dbReference>
<feature type="binding site" evidence="5">
    <location>
        <position position="78"/>
    </location>
    <ligand>
        <name>Ca(2+)</name>
        <dbReference type="ChEBI" id="CHEBI:29108"/>
    </ligand>
</feature>
<feature type="disulfide bond" evidence="6">
    <location>
        <begin position="58"/>
        <end position="74"/>
    </location>
</feature>
<keyword evidence="2 8" id="KW-0964">Secreted</keyword>
<dbReference type="GO" id="GO:0005576">
    <property type="term" value="C:extracellular region"/>
    <property type="evidence" value="ECO:0007669"/>
    <property type="project" value="UniProtKB-SubCell"/>
</dbReference>
<evidence type="ECO:0000256" key="6">
    <source>
        <dbReference type="PIRSR" id="PIRSR601211-3"/>
    </source>
</evidence>
<dbReference type="PROSITE" id="PS00118">
    <property type="entry name" value="PA2_HIS"/>
    <property type="match status" value="1"/>
</dbReference>
<dbReference type="GO" id="GO:0047498">
    <property type="term" value="F:calcium-dependent phospholipase A2 activity"/>
    <property type="evidence" value="ECO:0007669"/>
    <property type="project" value="TreeGrafter"/>
</dbReference>
<dbReference type="KEGG" id="lak:106161399"/>
<dbReference type="FunFam" id="1.20.90.10:FF:000015">
    <property type="entry name" value="Phospholipase A(2)"/>
    <property type="match status" value="1"/>
</dbReference>
<dbReference type="GO" id="GO:0005543">
    <property type="term" value="F:phospholipid binding"/>
    <property type="evidence" value="ECO:0007669"/>
    <property type="project" value="TreeGrafter"/>
</dbReference>
<keyword evidence="5 8" id="KW-0106">Calcium</keyword>
<dbReference type="GO" id="GO:0006644">
    <property type="term" value="P:phospholipid metabolic process"/>
    <property type="evidence" value="ECO:0007669"/>
    <property type="project" value="InterPro"/>
</dbReference>
<feature type="domain" description="Phospholipase A2-like central" evidence="9">
    <location>
        <begin position="32"/>
        <end position="146"/>
    </location>
</feature>
<reference evidence="11" key="1">
    <citation type="submission" date="2025-08" db="UniProtKB">
        <authorList>
            <consortium name="RefSeq"/>
        </authorList>
    </citation>
    <scope>IDENTIFICATION</scope>
    <source>
        <tissue evidence="11">Gonads</tissue>
    </source>
</reference>
<accession>A0A1S3I6G6</accession>
<feature type="disulfide bond" evidence="6">
    <location>
        <begin position="89"/>
        <end position="115"/>
    </location>
</feature>
<gene>
    <name evidence="11" type="primary">LOC106161399</name>
</gene>
<dbReference type="PROSITE" id="PS51257">
    <property type="entry name" value="PROKAR_LIPOPROTEIN"/>
    <property type="match status" value="1"/>
</dbReference>
<dbReference type="PANTHER" id="PTHR11716:SF51">
    <property type="entry name" value="PHOSPHOLIPASE A2"/>
    <property type="match status" value="1"/>
</dbReference>
<organism evidence="10 11">
    <name type="scientific">Lingula anatina</name>
    <name type="common">Brachiopod</name>
    <name type="synonym">Lingula unguis</name>
    <dbReference type="NCBI Taxonomy" id="7574"/>
    <lineage>
        <taxon>Eukaryota</taxon>
        <taxon>Metazoa</taxon>
        <taxon>Spiralia</taxon>
        <taxon>Lophotrochozoa</taxon>
        <taxon>Brachiopoda</taxon>
        <taxon>Linguliformea</taxon>
        <taxon>Lingulata</taxon>
        <taxon>Lingulida</taxon>
        <taxon>Linguloidea</taxon>
        <taxon>Lingulidae</taxon>
        <taxon>Lingula</taxon>
    </lineage>
</organism>
<dbReference type="OrthoDB" id="5841574at2759"/>
<feature type="binding site" evidence="5">
    <location>
        <position position="59"/>
    </location>
    <ligand>
        <name>Ca(2+)</name>
        <dbReference type="ChEBI" id="CHEBI:29108"/>
    </ligand>
</feature>
<keyword evidence="3 6" id="KW-1015">Disulfide bond</keyword>
<dbReference type="CDD" id="cd00125">
    <property type="entry name" value="PLA2c"/>
    <property type="match status" value="1"/>
</dbReference>
<dbReference type="InterPro" id="IPR033113">
    <property type="entry name" value="PLA2_histidine"/>
</dbReference>